<dbReference type="KEGG" id="cluj:IAU68_05085"/>
<dbReference type="InterPro" id="IPR026898">
    <property type="entry name" value="PrsW"/>
</dbReference>
<dbReference type="RefSeq" id="WP_171193430.1">
    <property type="nucleotide sequence ID" value="NZ_CP061032.1"/>
</dbReference>
<protein>
    <submittedName>
        <fullName evidence="3">PrsW family intramembrane metalloprotease</fullName>
    </submittedName>
</protein>
<dbReference type="PANTHER" id="PTHR36844">
    <property type="entry name" value="PROTEASE PRSW"/>
    <property type="match status" value="1"/>
</dbReference>
<feature type="transmembrane region" description="Helical" evidence="1">
    <location>
        <begin position="239"/>
        <end position="261"/>
    </location>
</feature>
<dbReference type="PANTHER" id="PTHR36844:SF1">
    <property type="entry name" value="PROTEASE PRSW"/>
    <property type="match status" value="1"/>
</dbReference>
<evidence type="ECO:0000313" key="4">
    <source>
        <dbReference type="Proteomes" id="UP000516235"/>
    </source>
</evidence>
<reference evidence="4 5" key="1">
    <citation type="submission" date="2020-08" db="EMBL/GenBank/DDBJ databases">
        <title>novel species in genus Corynebacterium.</title>
        <authorList>
            <person name="Zhang G."/>
        </authorList>
    </citation>
    <scope>NUCLEOTIDE SEQUENCE [LARGE SCALE GENOMIC DNA]</scope>
    <source>
        <strain evidence="4 5">zg-917</strain>
        <strain evidence="3">Zg-917</strain>
    </source>
</reference>
<evidence type="ECO:0000313" key="2">
    <source>
        <dbReference type="EMBL" id="MBC3178595.1"/>
    </source>
</evidence>
<organism evidence="3 4">
    <name type="scientific">Corynebacterium lujinxingii</name>
    <dbReference type="NCBI Taxonomy" id="2763010"/>
    <lineage>
        <taxon>Bacteria</taxon>
        <taxon>Bacillati</taxon>
        <taxon>Actinomycetota</taxon>
        <taxon>Actinomycetes</taxon>
        <taxon>Mycobacteriales</taxon>
        <taxon>Corynebacteriaceae</taxon>
        <taxon>Corynebacterium</taxon>
    </lineage>
</organism>
<feature type="transmembrane region" description="Helical" evidence="1">
    <location>
        <begin position="33"/>
        <end position="54"/>
    </location>
</feature>
<keyword evidence="5" id="KW-1185">Reference proteome</keyword>
<keyword evidence="1" id="KW-0812">Transmembrane</keyword>
<feature type="transmembrane region" description="Helical" evidence="1">
    <location>
        <begin position="181"/>
        <end position="203"/>
    </location>
</feature>
<dbReference type="Proteomes" id="UP000516235">
    <property type="component" value="Chromosome"/>
</dbReference>
<dbReference type="Proteomes" id="UP000642876">
    <property type="component" value="Unassembled WGS sequence"/>
</dbReference>
<keyword evidence="3" id="KW-0378">Hydrolase</keyword>
<dbReference type="GO" id="GO:0006508">
    <property type="term" value="P:proteolysis"/>
    <property type="evidence" value="ECO:0007669"/>
    <property type="project" value="UniProtKB-KW"/>
</dbReference>
<feature type="transmembrane region" description="Helical" evidence="1">
    <location>
        <begin position="137"/>
        <end position="161"/>
    </location>
</feature>
<keyword evidence="1" id="KW-0472">Membrane</keyword>
<evidence type="ECO:0000256" key="1">
    <source>
        <dbReference type="SAM" id="Phobius"/>
    </source>
</evidence>
<gene>
    <name evidence="2" type="ORF">H7348_04585</name>
    <name evidence="3" type="ORF">IAU68_05085</name>
</gene>
<keyword evidence="3" id="KW-0645">Protease</keyword>
<dbReference type="Pfam" id="PF13367">
    <property type="entry name" value="PrsW-protease"/>
    <property type="match status" value="1"/>
</dbReference>
<dbReference type="EMBL" id="JACMYE010000003">
    <property type="protein sequence ID" value="MBC3178595.1"/>
    <property type="molecule type" value="Genomic_DNA"/>
</dbReference>
<feature type="transmembrane region" description="Helical" evidence="1">
    <location>
        <begin position="66"/>
        <end position="86"/>
    </location>
</feature>
<dbReference type="EMBL" id="CP061032">
    <property type="protein sequence ID" value="QNP91135.1"/>
    <property type="molecule type" value="Genomic_DNA"/>
</dbReference>
<sequence>MKSTPILRLIAAALFLAAAGWTAFYLADMPFNPATAGISALIGACWLLIAWLALRNHPGRIGSATPAFIFAGFFAGAALLSPTVFANNTVKVLQSRLGFDDLVFGLLSPTAEELLKFTAVFVLCTMVFRIRRPIEAVTVAIAVGFGFSAAENTIYILQGALEHLNSDVEGALIAIGMRTAAVPWAHAVFTGLSAWGLGCFLCRPDKSLLWRVGRLVGWYVVGYAAHAVFNSAAELPNEVAATVAFFAVIAFSWIGGIWLYARSRKIGRRD</sequence>
<name>A0A7H0K1G9_9CORY</name>
<evidence type="ECO:0000313" key="5">
    <source>
        <dbReference type="Proteomes" id="UP000642876"/>
    </source>
</evidence>
<keyword evidence="3" id="KW-0482">Metalloprotease</keyword>
<proteinExistence type="predicted"/>
<dbReference type="GO" id="GO:0008237">
    <property type="term" value="F:metallopeptidase activity"/>
    <property type="evidence" value="ECO:0007669"/>
    <property type="project" value="UniProtKB-KW"/>
</dbReference>
<feature type="transmembrane region" description="Helical" evidence="1">
    <location>
        <begin position="7"/>
        <end position="27"/>
    </location>
</feature>
<feature type="transmembrane region" description="Helical" evidence="1">
    <location>
        <begin position="215"/>
        <end position="233"/>
    </location>
</feature>
<keyword evidence="1" id="KW-1133">Transmembrane helix</keyword>
<accession>A0A7H0K1G9</accession>
<dbReference type="AlphaFoldDB" id="A0A7H0K1G9"/>
<evidence type="ECO:0000313" key="3">
    <source>
        <dbReference type="EMBL" id="QNP91135.1"/>
    </source>
</evidence>